<dbReference type="GO" id="GO:1990079">
    <property type="term" value="P:cartilage homeostasis"/>
    <property type="evidence" value="ECO:0007669"/>
    <property type="project" value="Ensembl"/>
</dbReference>
<keyword evidence="5" id="KW-0677">Repeat</keyword>
<dbReference type="Pfam" id="PF00400">
    <property type="entry name" value="WD40"/>
    <property type="match status" value="3"/>
</dbReference>
<keyword evidence="6" id="KW-0969">Cilium</keyword>
<dbReference type="Bgee" id="ENSMGAG00000010578">
    <property type="expression patterns" value="Expressed in thymus and 17 other cell types or tissues"/>
</dbReference>
<reference evidence="16" key="2">
    <citation type="submission" date="2025-08" db="UniProtKB">
        <authorList>
            <consortium name="Ensembl"/>
        </authorList>
    </citation>
    <scope>IDENTIFICATION</scope>
</reference>
<dbReference type="GO" id="GO:0006915">
    <property type="term" value="P:apoptotic process"/>
    <property type="evidence" value="ECO:0007669"/>
    <property type="project" value="Ensembl"/>
</dbReference>
<dbReference type="PROSITE" id="PS50294">
    <property type="entry name" value="WD_REPEATS_REGION"/>
    <property type="match status" value="1"/>
</dbReference>
<dbReference type="GO" id="GO:0007224">
    <property type="term" value="P:smoothened signaling pathway"/>
    <property type="evidence" value="ECO:0007669"/>
    <property type="project" value="Ensembl"/>
</dbReference>
<keyword evidence="3" id="KW-0963">Cytoplasm</keyword>
<dbReference type="GO" id="GO:0030316">
    <property type="term" value="P:osteoclast differentiation"/>
    <property type="evidence" value="ECO:0007669"/>
    <property type="project" value="Ensembl"/>
</dbReference>
<dbReference type="GO" id="GO:0097500">
    <property type="term" value="P:receptor localization to non-motile cilium"/>
    <property type="evidence" value="ECO:0007669"/>
    <property type="project" value="Ensembl"/>
</dbReference>
<evidence type="ECO:0000256" key="7">
    <source>
        <dbReference type="ARBA" id="ARBA00023212"/>
    </source>
</evidence>
<dbReference type="PANTHER" id="PTHR24098:SF11">
    <property type="entry name" value="INTRAFLAGELLAR TRANSPORT PROTEIN 80 HOMOLOG"/>
    <property type="match status" value="1"/>
</dbReference>
<dbReference type="Gene3D" id="2.130.10.10">
    <property type="entry name" value="YVTN repeat-like/Quinoprotein amine dehydrogenase"/>
    <property type="match status" value="2"/>
</dbReference>
<dbReference type="GO" id="GO:0010467">
    <property type="term" value="P:gene expression"/>
    <property type="evidence" value="ECO:0007669"/>
    <property type="project" value="Ensembl"/>
</dbReference>
<keyword evidence="8" id="KW-0966">Cell projection</keyword>
<keyword evidence="7" id="KW-0206">Cytoskeleton</keyword>
<dbReference type="InterPro" id="IPR015943">
    <property type="entry name" value="WD40/YVTN_repeat-like_dom_sf"/>
</dbReference>
<evidence type="ECO:0000256" key="2">
    <source>
        <dbReference type="ARBA" id="ARBA00004430"/>
    </source>
</evidence>
<dbReference type="AlphaFoldDB" id="A0A803YKG0"/>
<keyword evidence="17" id="KW-1185">Reference proteome</keyword>
<dbReference type="GO" id="GO:0043616">
    <property type="term" value="P:keratinocyte proliferation"/>
    <property type="evidence" value="ECO:0007669"/>
    <property type="project" value="Ensembl"/>
</dbReference>
<sequence length="840" mass="94199">MRLKTSLLKEPKHKELVSCVGWTTADELYSCSDDHQILKWNLLTSETTRVVKLPDDTYPIDLHWLPRSVGGKKQSQAESFVLTSSDGKFHLISKVGRVEKSVEAHSGAVLAGRWNSEGTALATVGEDGQVKIWSKSGMLRSTLAQQGTPVYSVAWGPDSEKVLYTSGKQLIIKPLQPNVKVLQWKAHDGLILKTDWNSVNELILSAGEDCKYKVWDSYGHLLYSSQPHEYPITSVAWSGDGELFAVGSFHTLRLCDKTGWSYALEKPNTGSIFNIAWSVDGTQLAGACGNGHVIFAHVVEQRWEWKNFEITLIKRRTMQVHNVINDAVDLLEFRDRVIKASLNYGHLVVSTSLQCYVFSTNNWNTPLIFDLKEGTVTLILQAERHFLLVDGGGLYLYSYEGRLISSPKFPGMRTDILNAQTVSLSNDTLAVKDKADEKVIYIFDAISGKPLGDGKSLTHKTEIVEIALDQKGLTNERKIAFIDKNRDLYITSVKRFGKEQKIVKIGTMVQTLAWNDTSNLLCGIQDTRFTVWYYPNTVYVDKDLLTKTLYEKDASDFSKNPQIVHFVGNQITIRRADGSLIHVNISPYPVILHEYVSSSKWEDAVRLCRFVKDQTMWACLAAMAVANKDMATAEIAYASIGEIDKVQYINSIKDLPSKESRMAQILLFSGNIQEAETLLLQTGLIYQAIQVNINLYNWDRALELAVKHKTHVDTVLAYRQKFLEDFGKKETNKRFLQYAEGVSIPCIPSIPTALGQMVLCSHFYGGIALQFSYFSSIVDANRKILHLTVQILSSVCGYLASNHCACVLFEGTDMECIYLVSGKDYANEGTVVFYKQGARA</sequence>
<evidence type="ECO:0000256" key="8">
    <source>
        <dbReference type="ARBA" id="ARBA00023273"/>
    </source>
</evidence>
<dbReference type="GO" id="GO:1905515">
    <property type="term" value="P:non-motile cilium assembly"/>
    <property type="evidence" value="ECO:0007669"/>
    <property type="project" value="Ensembl"/>
</dbReference>
<evidence type="ECO:0000256" key="9">
    <source>
        <dbReference type="ARBA" id="ARBA00057476"/>
    </source>
</evidence>
<dbReference type="GO" id="GO:0008543">
    <property type="term" value="P:fibroblast growth factor receptor signaling pathway"/>
    <property type="evidence" value="ECO:0007669"/>
    <property type="project" value="Ensembl"/>
</dbReference>
<dbReference type="GO" id="GO:0033687">
    <property type="term" value="P:osteoblast proliferation"/>
    <property type="evidence" value="ECO:0007669"/>
    <property type="project" value="Ensembl"/>
</dbReference>
<dbReference type="GeneTree" id="ENSGT00440000033499"/>
<reference evidence="16" key="3">
    <citation type="submission" date="2025-09" db="UniProtKB">
        <authorList>
            <consortium name="Ensembl"/>
        </authorList>
    </citation>
    <scope>IDENTIFICATION</scope>
</reference>
<dbReference type="GO" id="GO:0072089">
    <property type="term" value="P:stem cell proliferation"/>
    <property type="evidence" value="ECO:0007669"/>
    <property type="project" value="Ensembl"/>
</dbReference>
<comment type="function">
    <text evidence="9">Component of the intraflagellar transport (IFT) complex B, which is essential for the development and maintenance of motile and sensory cilia.</text>
</comment>
<dbReference type="GO" id="GO:0071895">
    <property type="term" value="P:odontoblast differentiation"/>
    <property type="evidence" value="ECO:0007669"/>
    <property type="project" value="Ensembl"/>
</dbReference>
<accession>A0A803YKG0</accession>
<dbReference type="GO" id="GO:0035567">
    <property type="term" value="P:non-canonical Wnt signaling pathway"/>
    <property type="evidence" value="ECO:0007669"/>
    <property type="project" value="Ensembl"/>
</dbReference>
<dbReference type="PROSITE" id="PS50082">
    <property type="entry name" value="WD_REPEATS_2"/>
    <property type="match status" value="2"/>
</dbReference>
<dbReference type="GO" id="GO:0060173">
    <property type="term" value="P:limb development"/>
    <property type="evidence" value="ECO:0007669"/>
    <property type="project" value="Ensembl"/>
</dbReference>
<dbReference type="GO" id="GO:2000051">
    <property type="term" value="P:negative regulation of non-canonical Wnt signaling pathway"/>
    <property type="evidence" value="ECO:0007669"/>
    <property type="project" value="Ensembl"/>
</dbReference>
<dbReference type="GO" id="GO:0007163">
    <property type="term" value="P:establishment or maintenance of cell polarity"/>
    <property type="evidence" value="ECO:0007669"/>
    <property type="project" value="Ensembl"/>
</dbReference>
<dbReference type="FunFam" id="1.25.40.470:FF:000007">
    <property type="entry name" value="Intraflagellar transport 80 homolog (Chlamydomonas)"/>
    <property type="match status" value="1"/>
</dbReference>
<keyword evidence="4 13" id="KW-0853">WD repeat</keyword>
<dbReference type="GO" id="GO:0005930">
    <property type="term" value="C:axoneme"/>
    <property type="evidence" value="ECO:0007669"/>
    <property type="project" value="UniProtKB-SubCell"/>
</dbReference>
<evidence type="ECO:0000256" key="4">
    <source>
        <dbReference type="ARBA" id="ARBA00022574"/>
    </source>
</evidence>
<evidence type="ECO:0000256" key="12">
    <source>
        <dbReference type="ARBA" id="ARBA00075771"/>
    </source>
</evidence>
<evidence type="ECO:0000256" key="1">
    <source>
        <dbReference type="ARBA" id="ARBA00004120"/>
    </source>
</evidence>
<evidence type="ECO:0000256" key="11">
    <source>
        <dbReference type="ARBA" id="ARBA00068753"/>
    </source>
</evidence>
<evidence type="ECO:0000256" key="13">
    <source>
        <dbReference type="PROSITE-ProRule" id="PRU00221"/>
    </source>
</evidence>
<dbReference type="Gene3D" id="1.25.40.470">
    <property type="match status" value="1"/>
</dbReference>
<evidence type="ECO:0000256" key="6">
    <source>
        <dbReference type="ARBA" id="ARBA00023069"/>
    </source>
</evidence>
<dbReference type="GO" id="GO:0001649">
    <property type="term" value="P:osteoblast differentiation"/>
    <property type="evidence" value="ECO:0007669"/>
    <property type="project" value="Ensembl"/>
</dbReference>
<dbReference type="GO" id="GO:0001958">
    <property type="term" value="P:endochondral ossification"/>
    <property type="evidence" value="ECO:0007669"/>
    <property type="project" value="Ensembl"/>
</dbReference>
<dbReference type="GO" id="GO:0061975">
    <property type="term" value="P:articular cartilage development"/>
    <property type="evidence" value="ECO:0007669"/>
    <property type="project" value="Ensembl"/>
</dbReference>
<dbReference type="GO" id="GO:0043491">
    <property type="term" value="P:phosphatidylinositol 3-kinase/protein kinase B signal transduction"/>
    <property type="evidence" value="ECO:0007669"/>
    <property type="project" value="Ensembl"/>
</dbReference>
<dbReference type="SUPFAM" id="SSF50978">
    <property type="entry name" value="WD40 repeat-like"/>
    <property type="match status" value="2"/>
</dbReference>
<dbReference type="InterPro" id="IPR056456">
    <property type="entry name" value="Beta-prop_IFT80_2nd"/>
</dbReference>
<dbReference type="GO" id="GO:0007249">
    <property type="term" value="P:canonical NF-kappaB signal transduction"/>
    <property type="evidence" value="ECO:0007669"/>
    <property type="project" value="Ensembl"/>
</dbReference>
<dbReference type="SMART" id="SM00320">
    <property type="entry name" value="WD40"/>
    <property type="match status" value="6"/>
</dbReference>
<dbReference type="GO" id="GO:0021510">
    <property type="term" value="P:spinal cord development"/>
    <property type="evidence" value="ECO:0007669"/>
    <property type="project" value="Ensembl"/>
</dbReference>
<comment type="subcellular location">
    <subcellularLocation>
        <location evidence="2">Cytoplasm</location>
        <location evidence="2">Cytoskeleton</location>
        <location evidence="2">Cilium axoneme</location>
    </subcellularLocation>
    <subcellularLocation>
        <location evidence="1">Cytoplasm</location>
        <location evidence="1">Cytoskeleton</location>
        <location evidence="1">Cilium basal body</location>
    </subcellularLocation>
</comment>
<evidence type="ECO:0000256" key="10">
    <source>
        <dbReference type="ARBA" id="ARBA00066126"/>
    </source>
</evidence>
<evidence type="ECO:0000256" key="5">
    <source>
        <dbReference type="ARBA" id="ARBA00022737"/>
    </source>
</evidence>
<dbReference type="Pfam" id="PF23335">
    <property type="entry name" value="Beta-prop_IFT80_2nd"/>
    <property type="match status" value="1"/>
</dbReference>
<dbReference type="PANTHER" id="PTHR24098">
    <property type="entry name" value="OUTER SEGMENT 5"/>
    <property type="match status" value="1"/>
</dbReference>
<name>A0A803YKG0_MELGA</name>
<dbReference type="FunFam" id="2.130.10.10:FF:000298">
    <property type="entry name" value="Intraflagellar transport 80 homolog (Chlamydomonas)"/>
    <property type="match status" value="1"/>
</dbReference>
<dbReference type="GO" id="GO:0036064">
    <property type="term" value="C:ciliary basal body"/>
    <property type="evidence" value="ECO:0007669"/>
    <property type="project" value="Ensembl"/>
</dbReference>
<feature type="repeat" description="WD" evidence="13">
    <location>
        <begin position="184"/>
        <end position="216"/>
    </location>
</feature>
<dbReference type="GO" id="GO:0010498">
    <property type="term" value="P:proteasomal protein catabolic process"/>
    <property type="evidence" value="ECO:0007669"/>
    <property type="project" value="Ensembl"/>
</dbReference>
<reference evidence="16 17" key="1">
    <citation type="journal article" date="2010" name="PLoS Biol.">
        <title>Multi-platform next-generation sequencing of the domestic turkey (Meleagris gallopavo): genome assembly and analysis.</title>
        <authorList>
            <person name="Dalloul R.A."/>
            <person name="Long J.A."/>
            <person name="Zimin A.V."/>
            <person name="Aslam L."/>
            <person name="Beal K."/>
            <person name="Blomberg L.A."/>
            <person name="Bouffard P."/>
            <person name="Burt D.W."/>
            <person name="Crasta O."/>
            <person name="Crooijmans R.P."/>
            <person name="Cooper K."/>
            <person name="Coulombe R.A."/>
            <person name="De S."/>
            <person name="Delany M.E."/>
            <person name="Dodgson J.B."/>
            <person name="Dong J.J."/>
            <person name="Evans C."/>
            <person name="Frederickson K.M."/>
            <person name="Flicek P."/>
            <person name="Florea L."/>
            <person name="Folkerts O."/>
            <person name="Groenen M.A."/>
            <person name="Harkins T.T."/>
            <person name="Herrero J."/>
            <person name="Hoffmann S."/>
            <person name="Megens H.J."/>
            <person name="Jiang A."/>
            <person name="de Jong P."/>
            <person name="Kaiser P."/>
            <person name="Kim H."/>
            <person name="Kim K.W."/>
            <person name="Kim S."/>
            <person name="Langenberger D."/>
            <person name="Lee M.K."/>
            <person name="Lee T."/>
            <person name="Mane S."/>
            <person name="Marcais G."/>
            <person name="Marz M."/>
            <person name="McElroy A.P."/>
            <person name="Modise T."/>
            <person name="Nefedov M."/>
            <person name="Notredame C."/>
            <person name="Paton I.R."/>
            <person name="Payne W.S."/>
            <person name="Pertea G."/>
            <person name="Prickett D."/>
            <person name="Puiu D."/>
            <person name="Qioa D."/>
            <person name="Raineri E."/>
            <person name="Ruffier M."/>
            <person name="Salzberg S.L."/>
            <person name="Schatz M.C."/>
            <person name="Scheuring C."/>
            <person name="Schmidt C.J."/>
            <person name="Schroeder S."/>
            <person name="Searle S.M."/>
            <person name="Smith E.J."/>
            <person name="Smith J."/>
            <person name="Sonstegard T.S."/>
            <person name="Stadler P.F."/>
            <person name="Tafer H."/>
            <person name="Tu Z.J."/>
            <person name="Van Tassell C.P."/>
            <person name="Vilella A.J."/>
            <person name="Williams K.P."/>
            <person name="Yorke J.A."/>
            <person name="Zhang L."/>
            <person name="Zhang H.B."/>
            <person name="Zhang X."/>
            <person name="Zhang Y."/>
            <person name="Reed K.M."/>
        </authorList>
    </citation>
    <scope>NUCLEOTIDE SEQUENCE [LARGE SCALE GENOMIC DNA]</scope>
</reference>
<organism evidence="16 17">
    <name type="scientific">Meleagris gallopavo</name>
    <name type="common">Wild turkey</name>
    <dbReference type="NCBI Taxonomy" id="9103"/>
    <lineage>
        <taxon>Eukaryota</taxon>
        <taxon>Metazoa</taxon>
        <taxon>Chordata</taxon>
        <taxon>Craniata</taxon>
        <taxon>Vertebrata</taxon>
        <taxon>Euteleostomi</taxon>
        <taxon>Archelosauria</taxon>
        <taxon>Archosauria</taxon>
        <taxon>Dinosauria</taxon>
        <taxon>Saurischia</taxon>
        <taxon>Theropoda</taxon>
        <taxon>Coelurosauria</taxon>
        <taxon>Aves</taxon>
        <taxon>Neognathae</taxon>
        <taxon>Galloanserae</taxon>
        <taxon>Galliformes</taxon>
        <taxon>Phasianidae</taxon>
        <taxon>Meleagridinae</taxon>
        <taxon>Meleagris</taxon>
    </lineage>
</organism>
<dbReference type="InterPro" id="IPR036322">
    <property type="entry name" value="WD40_repeat_dom_sf"/>
</dbReference>
<dbReference type="Pfam" id="PF23387">
    <property type="entry name" value="TPR_IFT80_172"/>
    <property type="match status" value="1"/>
</dbReference>
<comment type="subunit">
    <text evidence="10">Component of the IFT complex B, at least composed of IFT20, IFT22, IFT25, IFT27, IFT46, IFT52, TRAF3IP1/IFT54, IFT57, IFT74, IFT80, IFT81, and IFT88. Interacts with IFT88. Interacts with IFT57 and IFT70B.</text>
</comment>
<dbReference type="InterPro" id="IPR056157">
    <property type="entry name" value="TPR_IFT80_172_dom"/>
</dbReference>
<evidence type="ECO:0000313" key="17">
    <source>
        <dbReference type="Proteomes" id="UP000001645"/>
    </source>
</evidence>
<dbReference type="GO" id="GO:0050821">
    <property type="term" value="P:protein stabilization"/>
    <property type="evidence" value="ECO:0007669"/>
    <property type="project" value="Ensembl"/>
</dbReference>
<feature type="domain" description="IFT80 second beta-propeller" evidence="14">
    <location>
        <begin position="300"/>
        <end position="588"/>
    </location>
</feature>
<dbReference type="GO" id="GO:0035264">
    <property type="term" value="P:multicellular organism growth"/>
    <property type="evidence" value="ECO:0007669"/>
    <property type="project" value="Ensembl"/>
</dbReference>
<evidence type="ECO:0000313" key="16">
    <source>
        <dbReference type="Ensembl" id="ENSMGAP00000032258.1"/>
    </source>
</evidence>
<feature type="repeat" description="WD" evidence="13">
    <location>
        <begin position="102"/>
        <end position="134"/>
    </location>
</feature>
<dbReference type="GO" id="GO:0003418">
    <property type="term" value="P:growth plate cartilage chondrocyte differentiation"/>
    <property type="evidence" value="ECO:0007669"/>
    <property type="project" value="Ensembl"/>
</dbReference>
<dbReference type="InParanoid" id="A0A803YKG0"/>
<dbReference type="Proteomes" id="UP000001645">
    <property type="component" value="Chromosome 11"/>
</dbReference>
<evidence type="ECO:0000259" key="14">
    <source>
        <dbReference type="Pfam" id="PF23335"/>
    </source>
</evidence>
<dbReference type="GO" id="GO:0030992">
    <property type="term" value="C:intraciliary transport particle B"/>
    <property type="evidence" value="ECO:0007669"/>
    <property type="project" value="Ensembl"/>
</dbReference>
<dbReference type="GO" id="GO:0097731">
    <property type="term" value="C:9+0 non-motile cilium"/>
    <property type="evidence" value="ECO:0007669"/>
    <property type="project" value="Ensembl"/>
</dbReference>
<dbReference type="GO" id="GO:0016567">
    <property type="term" value="P:protein ubiquitination"/>
    <property type="evidence" value="ECO:0007669"/>
    <property type="project" value="Ensembl"/>
</dbReference>
<evidence type="ECO:0000256" key="3">
    <source>
        <dbReference type="ARBA" id="ARBA00022490"/>
    </source>
</evidence>
<dbReference type="OrthoDB" id="408728at2759"/>
<dbReference type="GO" id="GO:0035630">
    <property type="term" value="P:bone mineralization involved in bone maturation"/>
    <property type="evidence" value="ECO:0007669"/>
    <property type="project" value="Ensembl"/>
</dbReference>
<dbReference type="GO" id="GO:1902140">
    <property type="term" value="P:response to inositol"/>
    <property type="evidence" value="ECO:0007669"/>
    <property type="project" value="Ensembl"/>
</dbReference>
<evidence type="ECO:0000259" key="15">
    <source>
        <dbReference type="Pfam" id="PF23387"/>
    </source>
</evidence>
<dbReference type="GO" id="GO:0048863">
    <property type="term" value="P:stem cell differentiation"/>
    <property type="evidence" value="ECO:0007669"/>
    <property type="project" value="Ensembl"/>
</dbReference>
<dbReference type="InterPro" id="IPR001680">
    <property type="entry name" value="WD40_rpt"/>
</dbReference>
<proteinExistence type="predicted"/>
<protein>
    <recommendedName>
        <fullName evidence="11">Intraflagellar transport protein 80 homolog</fullName>
    </recommendedName>
    <alternativeName>
        <fullName evidence="12">WD repeat-containing protein 56</fullName>
    </alternativeName>
</protein>
<gene>
    <name evidence="16" type="primary">IFT80</name>
</gene>
<dbReference type="FunFam" id="2.130.10.10:FF:000458">
    <property type="entry name" value="Intraflagellar transport 80 homolog (Chlamydomonas)"/>
    <property type="match status" value="1"/>
</dbReference>
<feature type="domain" description="IFT80/172/WDR35 TPR" evidence="15">
    <location>
        <begin position="616"/>
        <end position="744"/>
    </location>
</feature>
<dbReference type="GO" id="GO:0010839">
    <property type="term" value="P:negative regulation of keratinocyte proliferation"/>
    <property type="evidence" value="ECO:0007669"/>
    <property type="project" value="Ensembl"/>
</dbReference>
<dbReference type="GO" id="GO:0005813">
    <property type="term" value="C:centrosome"/>
    <property type="evidence" value="ECO:0007669"/>
    <property type="project" value="Ensembl"/>
</dbReference>
<dbReference type="Ensembl" id="ENSMGAT00000036583.1">
    <property type="protein sequence ID" value="ENSMGAP00000032258.1"/>
    <property type="gene ID" value="ENSMGAG00000010578.2"/>
</dbReference>